<accession>A0A9D1MC32</accession>
<dbReference type="AlphaFoldDB" id="A0A9D1MC32"/>
<evidence type="ECO:0000256" key="1">
    <source>
        <dbReference type="SAM" id="Phobius"/>
    </source>
</evidence>
<gene>
    <name evidence="2" type="ORF">IAA61_06905</name>
</gene>
<reference evidence="2" key="2">
    <citation type="journal article" date="2021" name="PeerJ">
        <title>Extensive microbial diversity within the chicken gut microbiome revealed by metagenomics and culture.</title>
        <authorList>
            <person name="Gilroy R."/>
            <person name="Ravi A."/>
            <person name="Getino M."/>
            <person name="Pursley I."/>
            <person name="Horton D.L."/>
            <person name="Alikhan N.F."/>
            <person name="Baker D."/>
            <person name="Gharbi K."/>
            <person name="Hall N."/>
            <person name="Watson M."/>
            <person name="Adriaenssens E.M."/>
            <person name="Foster-Nyarko E."/>
            <person name="Jarju S."/>
            <person name="Secka A."/>
            <person name="Antonio M."/>
            <person name="Oren A."/>
            <person name="Chaudhuri R.R."/>
            <person name="La Ragione R."/>
            <person name="Hildebrand F."/>
            <person name="Pallen M.J."/>
        </authorList>
    </citation>
    <scope>NUCLEOTIDE SEQUENCE</scope>
    <source>
        <strain evidence="2">USAMLcec3-3695</strain>
    </source>
</reference>
<dbReference type="EMBL" id="DVNB01000072">
    <property type="protein sequence ID" value="HIU57526.1"/>
    <property type="molecule type" value="Genomic_DNA"/>
</dbReference>
<dbReference type="Pfam" id="PF06541">
    <property type="entry name" value="ABC_trans_CmpB"/>
    <property type="match status" value="1"/>
</dbReference>
<dbReference type="Proteomes" id="UP000824109">
    <property type="component" value="Unassembled WGS sequence"/>
</dbReference>
<feature type="transmembrane region" description="Helical" evidence="1">
    <location>
        <begin position="12"/>
        <end position="30"/>
    </location>
</feature>
<feature type="transmembrane region" description="Helical" evidence="1">
    <location>
        <begin position="134"/>
        <end position="152"/>
    </location>
</feature>
<evidence type="ECO:0000313" key="2">
    <source>
        <dbReference type="EMBL" id="HIU57526.1"/>
    </source>
</evidence>
<dbReference type="InterPro" id="IPR010540">
    <property type="entry name" value="CmpB_TMEM229"/>
</dbReference>
<protein>
    <submittedName>
        <fullName evidence="2">ABC transporter permease</fullName>
    </submittedName>
</protein>
<feature type="transmembrane region" description="Helical" evidence="1">
    <location>
        <begin position="164"/>
        <end position="183"/>
    </location>
</feature>
<evidence type="ECO:0000313" key="3">
    <source>
        <dbReference type="Proteomes" id="UP000824109"/>
    </source>
</evidence>
<feature type="transmembrane region" description="Helical" evidence="1">
    <location>
        <begin position="81"/>
        <end position="105"/>
    </location>
</feature>
<comment type="caution">
    <text evidence="2">The sequence shown here is derived from an EMBL/GenBank/DDBJ whole genome shotgun (WGS) entry which is preliminary data.</text>
</comment>
<name>A0A9D1MC32_9FIRM</name>
<keyword evidence="1" id="KW-0472">Membrane</keyword>
<sequence>MKNEKLKRSAMAVSEYFLYFFAYSVIGWCYEVFLETVVYRWGFSNRGVLFGPYCPVYGFGMLLFIFTVYRLIKDKPLKTRLFMIPAVIVGCALVATAVELLTSYICEFFMGSWPWQTYADYKINFQARIALSPSIRFGLGGALFLYLVQPLFSRAMERLGSRRLPVFAVLAAVMAADLAVTVIF</sequence>
<keyword evidence="1" id="KW-1133">Transmembrane helix</keyword>
<reference evidence="2" key="1">
    <citation type="submission" date="2020-10" db="EMBL/GenBank/DDBJ databases">
        <authorList>
            <person name="Gilroy R."/>
        </authorList>
    </citation>
    <scope>NUCLEOTIDE SEQUENCE</scope>
    <source>
        <strain evidence="2">USAMLcec3-3695</strain>
    </source>
</reference>
<keyword evidence="1" id="KW-0812">Transmembrane</keyword>
<feature type="transmembrane region" description="Helical" evidence="1">
    <location>
        <begin position="50"/>
        <end position="69"/>
    </location>
</feature>
<proteinExistence type="predicted"/>
<organism evidence="2 3">
    <name type="scientific">Candidatus Ornithomonoglobus merdipullorum</name>
    <dbReference type="NCBI Taxonomy" id="2840895"/>
    <lineage>
        <taxon>Bacteria</taxon>
        <taxon>Bacillati</taxon>
        <taxon>Bacillota</taxon>
        <taxon>Clostridia</taxon>
        <taxon>Candidatus Ornithomonoglobus</taxon>
    </lineage>
</organism>